<evidence type="ECO:0000313" key="9">
    <source>
        <dbReference type="Proteomes" id="UP000053030"/>
    </source>
</evidence>
<dbReference type="EMBL" id="LHSG01000002">
    <property type="protein sequence ID" value="KPD24729.1"/>
    <property type="molecule type" value="Genomic_DNA"/>
</dbReference>
<dbReference type="OrthoDB" id="9768249at2"/>
<comment type="similarity">
    <text evidence="3">Belongs to the bacterial flagellin family.</text>
</comment>
<evidence type="ECO:0000259" key="7">
    <source>
        <dbReference type="Pfam" id="PF00700"/>
    </source>
</evidence>
<reference evidence="8 9" key="1">
    <citation type="submission" date="2015-08" db="EMBL/GenBank/DDBJ databases">
        <title>Genome sequencing and assembly of the deep-sea bacterium Idiomarina zobellii.</title>
        <authorList>
            <person name="Mithoefer S.D."/>
            <person name="Rheaume B.A."/>
            <person name="MacLea K.S."/>
        </authorList>
    </citation>
    <scope>NUCLEOTIDE SEQUENCE [LARGE SCALE GENOMIC DNA]</scope>
    <source>
        <strain evidence="8 9">KMM 231</strain>
    </source>
</reference>
<evidence type="ECO:0000256" key="5">
    <source>
        <dbReference type="ARBA" id="ARBA00023143"/>
    </source>
</evidence>
<accession>A0A837NK51</accession>
<keyword evidence="8" id="KW-0966">Cell projection</keyword>
<evidence type="ECO:0000259" key="6">
    <source>
        <dbReference type="Pfam" id="PF00669"/>
    </source>
</evidence>
<dbReference type="Proteomes" id="UP000053030">
    <property type="component" value="Unassembled WGS sequence"/>
</dbReference>
<protein>
    <submittedName>
        <fullName evidence="8">Flagellin</fullName>
    </submittedName>
</protein>
<feature type="domain" description="Flagellin C-terminal" evidence="7">
    <location>
        <begin position="325"/>
        <end position="404"/>
    </location>
</feature>
<keyword evidence="4" id="KW-0964">Secreted</keyword>
<dbReference type="RefSeq" id="WP_053952965.1">
    <property type="nucleotide sequence ID" value="NZ_FNCB01000002.1"/>
</dbReference>
<gene>
    <name evidence="8" type="ORF">AFK76_03830</name>
</gene>
<keyword evidence="9" id="KW-1185">Reference proteome</keyword>
<dbReference type="NCBIfam" id="TIGR02550">
    <property type="entry name" value="flagell_flgL"/>
    <property type="match status" value="1"/>
</dbReference>
<keyword evidence="8" id="KW-0969">Cilium</keyword>
<keyword evidence="8" id="KW-0282">Flagellum</keyword>
<dbReference type="AlphaFoldDB" id="A0A837NK51"/>
<dbReference type="InterPro" id="IPR013384">
    <property type="entry name" value="Flagell_FlgL"/>
</dbReference>
<evidence type="ECO:0000256" key="4">
    <source>
        <dbReference type="ARBA" id="ARBA00022525"/>
    </source>
</evidence>
<feature type="domain" description="Flagellin N-terminal" evidence="6">
    <location>
        <begin position="4"/>
        <end position="140"/>
    </location>
</feature>
<dbReference type="InterPro" id="IPR046358">
    <property type="entry name" value="Flagellin_C"/>
</dbReference>
<dbReference type="InterPro" id="IPR001492">
    <property type="entry name" value="Flagellin"/>
</dbReference>
<dbReference type="GO" id="GO:0071973">
    <property type="term" value="P:bacterial-type flagellum-dependent cell motility"/>
    <property type="evidence" value="ECO:0007669"/>
    <property type="project" value="InterPro"/>
</dbReference>
<name>A0A837NK51_9GAMM</name>
<dbReference type="PANTHER" id="PTHR42792">
    <property type="entry name" value="FLAGELLIN"/>
    <property type="match status" value="1"/>
</dbReference>
<organism evidence="8 9">
    <name type="scientific">Idiomarina zobellii</name>
    <dbReference type="NCBI Taxonomy" id="86103"/>
    <lineage>
        <taxon>Bacteria</taxon>
        <taxon>Pseudomonadati</taxon>
        <taxon>Pseudomonadota</taxon>
        <taxon>Gammaproteobacteria</taxon>
        <taxon>Alteromonadales</taxon>
        <taxon>Idiomarinaceae</taxon>
        <taxon>Idiomarina</taxon>
    </lineage>
</organism>
<sequence>MRLSTNLFFQRGLDSLQTSQSRLDKIQLMLTKQTKILSPADDPIGNSQVLALNEKIGQNEQFDRNSVTLENNLRREESVLNSITDSIQKARTLAVQAGNASYDQTNRKAIASELRNIETSIFDLTNAQDESGEYIFAGYQNRIQPMEFNDADQAYEYVGDQGQRTIQLSPTLYLPANDPGSRAFSNVSKRVDFELTGGNNFIEKVEVTDRDALIADTEARIDAGDPTDFTVTFTGPDTYEVDDGVNPVVTGTVTDGKVEYNGMALELNPDNMPAAGDSFSYSIGEPVSRNLLTQIRDLATALEESAPESKGFHESEIAFALDDFNTVISDLTDTQASVGARLNVMDNAKLSNADIEIVNKKARADISDVDYSEAVTDLVKNETIYSAAQQVFSRVSRLSLFDYL</sequence>
<comment type="caution">
    <text evidence="8">The sequence shown here is derived from an EMBL/GenBank/DDBJ whole genome shotgun (WGS) entry which is preliminary data.</text>
</comment>
<keyword evidence="5" id="KW-0975">Bacterial flagellum</keyword>
<proteinExistence type="inferred from homology"/>
<dbReference type="Pfam" id="PF00700">
    <property type="entry name" value="Flagellin_C"/>
    <property type="match status" value="1"/>
</dbReference>
<evidence type="ECO:0000256" key="3">
    <source>
        <dbReference type="ARBA" id="ARBA00005709"/>
    </source>
</evidence>
<comment type="subcellular location">
    <subcellularLocation>
        <location evidence="1">Bacterial flagellum</location>
    </subcellularLocation>
    <subcellularLocation>
        <location evidence="2">Secreted</location>
    </subcellularLocation>
</comment>
<dbReference type="GO" id="GO:0005198">
    <property type="term" value="F:structural molecule activity"/>
    <property type="evidence" value="ECO:0007669"/>
    <property type="project" value="InterPro"/>
</dbReference>
<dbReference type="SUPFAM" id="SSF64518">
    <property type="entry name" value="Phase 1 flagellin"/>
    <property type="match status" value="1"/>
</dbReference>
<dbReference type="GO" id="GO:0005576">
    <property type="term" value="C:extracellular region"/>
    <property type="evidence" value="ECO:0007669"/>
    <property type="project" value="UniProtKB-SubCell"/>
</dbReference>
<dbReference type="Gene3D" id="1.20.1330.10">
    <property type="entry name" value="f41 fragment of flagellin, N-terminal domain"/>
    <property type="match status" value="1"/>
</dbReference>
<dbReference type="GO" id="GO:0009424">
    <property type="term" value="C:bacterial-type flagellum hook"/>
    <property type="evidence" value="ECO:0007669"/>
    <property type="project" value="InterPro"/>
</dbReference>
<dbReference type="PANTHER" id="PTHR42792:SF1">
    <property type="entry name" value="FLAGELLAR HOOK-ASSOCIATED PROTEIN 3"/>
    <property type="match status" value="1"/>
</dbReference>
<evidence type="ECO:0000256" key="1">
    <source>
        <dbReference type="ARBA" id="ARBA00004365"/>
    </source>
</evidence>
<dbReference type="Pfam" id="PF00669">
    <property type="entry name" value="Flagellin_N"/>
    <property type="match status" value="1"/>
</dbReference>
<evidence type="ECO:0000313" key="8">
    <source>
        <dbReference type="EMBL" id="KPD24729.1"/>
    </source>
</evidence>
<evidence type="ECO:0000256" key="2">
    <source>
        <dbReference type="ARBA" id="ARBA00004613"/>
    </source>
</evidence>
<dbReference type="InterPro" id="IPR001029">
    <property type="entry name" value="Flagellin_N"/>
</dbReference>